<feature type="compositionally biased region" description="Low complexity" evidence="4">
    <location>
        <begin position="416"/>
        <end position="428"/>
    </location>
</feature>
<evidence type="ECO:0000256" key="2">
    <source>
        <dbReference type="ARBA" id="ARBA00022490"/>
    </source>
</evidence>
<dbReference type="InterPro" id="IPR036872">
    <property type="entry name" value="CH_dom_sf"/>
</dbReference>
<feature type="compositionally biased region" description="Polar residues" evidence="4">
    <location>
        <begin position="95"/>
        <end position="109"/>
    </location>
</feature>
<feature type="compositionally biased region" description="Polar residues" evidence="4">
    <location>
        <begin position="404"/>
        <end position="415"/>
    </location>
</feature>
<keyword evidence="2" id="KW-0963">Cytoplasm</keyword>
<evidence type="ECO:0000256" key="3">
    <source>
        <dbReference type="ARBA" id="ARBA00022860"/>
    </source>
</evidence>
<feature type="region of interest" description="Disordered" evidence="4">
    <location>
        <begin position="1"/>
        <end position="53"/>
    </location>
</feature>
<dbReference type="GO" id="GO:0007051">
    <property type="term" value="P:spindle organization"/>
    <property type="evidence" value="ECO:0007669"/>
    <property type="project" value="TreeGrafter"/>
</dbReference>
<feature type="region of interest" description="Disordered" evidence="4">
    <location>
        <begin position="72"/>
        <end position="118"/>
    </location>
</feature>
<proteinExistence type="predicted"/>
<feature type="compositionally biased region" description="Basic and acidic residues" evidence="4">
    <location>
        <begin position="429"/>
        <end position="440"/>
    </location>
</feature>
<dbReference type="VEuPathDB" id="FungiDB:Z520_06968"/>
<reference evidence="5 6" key="1">
    <citation type="submission" date="2015-01" db="EMBL/GenBank/DDBJ databases">
        <title>The Genome Sequence of Fonsecaea multimorphosa CBS 102226.</title>
        <authorList>
            <consortium name="The Broad Institute Genomics Platform"/>
            <person name="Cuomo C."/>
            <person name="de Hoog S."/>
            <person name="Gorbushina A."/>
            <person name="Stielow B."/>
            <person name="Teixiera M."/>
            <person name="Abouelleil A."/>
            <person name="Chapman S.B."/>
            <person name="Priest M."/>
            <person name="Young S.K."/>
            <person name="Wortman J."/>
            <person name="Nusbaum C."/>
            <person name="Birren B."/>
        </authorList>
    </citation>
    <scope>NUCLEOTIDE SEQUENCE [LARGE SCALE GENOMIC DNA]</scope>
    <source>
        <strain evidence="5 6">CBS 102226</strain>
    </source>
</reference>
<dbReference type="GO" id="GO:0000922">
    <property type="term" value="C:spindle pole"/>
    <property type="evidence" value="ECO:0007669"/>
    <property type="project" value="TreeGrafter"/>
</dbReference>
<evidence type="ECO:0000256" key="1">
    <source>
        <dbReference type="ARBA" id="ARBA00004496"/>
    </source>
</evidence>
<dbReference type="STRING" id="1442371.A0A0D2IKF8"/>
<dbReference type="PANTHER" id="PTHR22706">
    <property type="entry name" value="ASSEMBLY FACTOR FOR SPINDLE MICROTUBULES"/>
    <property type="match status" value="1"/>
</dbReference>
<feature type="region of interest" description="Disordered" evidence="4">
    <location>
        <begin position="330"/>
        <end position="357"/>
    </location>
</feature>
<evidence type="ECO:0000313" key="5">
    <source>
        <dbReference type="EMBL" id="KIX97516.1"/>
    </source>
</evidence>
<dbReference type="AlphaFoldDB" id="A0A0D2IKF8"/>
<dbReference type="GO" id="GO:0051295">
    <property type="term" value="P:establishment of meiotic spindle localization"/>
    <property type="evidence" value="ECO:0007669"/>
    <property type="project" value="TreeGrafter"/>
</dbReference>
<dbReference type="SUPFAM" id="SSF47576">
    <property type="entry name" value="Calponin-homology domain, CH-domain"/>
    <property type="match status" value="1"/>
</dbReference>
<evidence type="ECO:0000313" key="6">
    <source>
        <dbReference type="Proteomes" id="UP000053411"/>
    </source>
</evidence>
<name>A0A0D2IKF8_9EURO</name>
<dbReference type="GO" id="GO:0005516">
    <property type="term" value="F:calmodulin binding"/>
    <property type="evidence" value="ECO:0007669"/>
    <property type="project" value="UniProtKB-KW"/>
</dbReference>
<gene>
    <name evidence="5" type="ORF">Z520_06968</name>
</gene>
<dbReference type="EMBL" id="KN848074">
    <property type="protein sequence ID" value="KIX97516.1"/>
    <property type="molecule type" value="Genomic_DNA"/>
</dbReference>
<dbReference type="OrthoDB" id="76388at2759"/>
<dbReference type="InterPro" id="IPR051185">
    <property type="entry name" value="ASPM"/>
</dbReference>
<feature type="region of interest" description="Disordered" evidence="4">
    <location>
        <begin position="158"/>
        <end position="212"/>
    </location>
</feature>
<organism evidence="5 6">
    <name type="scientific">Fonsecaea multimorphosa CBS 102226</name>
    <dbReference type="NCBI Taxonomy" id="1442371"/>
    <lineage>
        <taxon>Eukaryota</taxon>
        <taxon>Fungi</taxon>
        <taxon>Dikarya</taxon>
        <taxon>Ascomycota</taxon>
        <taxon>Pezizomycotina</taxon>
        <taxon>Eurotiomycetes</taxon>
        <taxon>Chaetothyriomycetidae</taxon>
        <taxon>Chaetothyriales</taxon>
        <taxon>Herpotrichiellaceae</taxon>
        <taxon>Fonsecaea</taxon>
    </lineage>
</organism>
<dbReference type="RefSeq" id="XP_016631639.1">
    <property type="nucleotide sequence ID" value="XM_016777468.1"/>
</dbReference>
<feature type="compositionally biased region" description="Low complexity" evidence="4">
    <location>
        <begin position="41"/>
        <end position="51"/>
    </location>
</feature>
<evidence type="ECO:0000256" key="4">
    <source>
        <dbReference type="SAM" id="MobiDB-lite"/>
    </source>
</evidence>
<keyword evidence="6" id="KW-1185">Reference proteome</keyword>
<keyword evidence="3" id="KW-0112">Calmodulin-binding</keyword>
<dbReference type="GO" id="GO:0005737">
    <property type="term" value="C:cytoplasm"/>
    <property type="evidence" value="ECO:0007669"/>
    <property type="project" value="UniProtKB-SubCell"/>
</dbReference>
<protein>
    <submittedName>
        <fullName evidence="5">Uncharacterized protein</fullName>
    </submittedName>
</protein>
<sequence>MLPPPSAAAGTPCPIPPHADVQMPKPKQQQHHNQHHRQFDQDPNPSSPSDDITANIYFTSAFAVPVPGVLKNAKPRRKRHQDGLGFTIHEDNGHTVASRNRYGQGSDNTNGDDDANKDNLLKLGARRRTAISQPPQRPKKRAVIGAASAVLVTSTTGLATAPPENVSGIAQPRVPKRGSASTRLSQGPRRPITNKAEGAPSSSTAEPLSTLPEDTIALPMQDSTTTLKPARRATIYIPNEDTTMPSMYMGIFSPIKNLDMAVKASAGLASTSTTVERSSKPDVELTGIVAQMVAKKRGATEAKNATSLKRMPLQVTTKPLQEGTVVVDRWGQGGGKENIPPGEGAMLGKKAKSGKGLPAVEGRGRDLEVVCPPAQQQDNTQARAWPSYEPKASFSKKVHHEGSSQRACTKPSWNAGSRLRTSRSGRTSLMEKQEPKSSQRKLECEALGKKPSVPSRFVIPKVDLLPVAELYPVIAEDLADPAMYEENWLSHQEIAITQLVNNLFGASAPLTSPVEDEMLKLQLFERYGDPENVMLYKRLQASLLYGALSVSRDVLKGAVRLSNDLGKRKAFTDLWLDTYELPYLGAALEVVVGRRCLSNGTESSSVRPNIDSGHGVNRRTLQQFIEIFLIRNEDGQPDEISTDRHTWSYQRTLLRSLMLIKLLDTTKAATSPSGSSKCLFQPCSSYKTSVDVVQALFQLLNPSAGDPIRALTHIGYMVTHTQHPLAEYSYKMENLAVDLRDGVRLTRLVELLLYPSVSQLELHDPETTSSIILPTGQQLSLTEGDCFWPLSQHLKYPCPGRATKLYNVQIALSAIQGVKGLVPLTEAVKAEDIVDGFREKTVRLLWALTSKWGLGGLVDWNDVEREIKRLCRTGASSCEYDDYDLLSDEDGHARHMVLLKAWAQAIASKEGIRVTNLTTNFSDGRVFQAIVEEYEGYLSHEVGSRQGRSLSDRLRRLGCSEQFAMLFAKTEGSPHYTHIFDRDFVVAALAFLCSRLLNPTKAVRAAITIQRRWRWYWSRVVESRKVHVKAVAESCARMALEKAAAVAANQGKHEVELTVARNEENERADEDIWLSL</sequence>
<feature type="region of interest" description="Disordered" evidence="4">
    <location>
        <begin position="375"/>
        <end position="440"/>
    </location>
</feature>
<dbReference type="PANTHER" id="PTHR22706:SF1">
    <property type="entry name" value="ASSEMBLY FACTOR FOR SPINDLE MICROTUBULES"/>
    <property type="match status" value="1"/>
</dbReference>
<dbReference type="GO" id="GO:0000278">
    <property type="term" value="P:mitotic cell cycle"/>
    <property type="evidence" value="ECO:0007669"/>
    <property type="project" value="TreeGrafter"/>
</dbReference>
<dbReference type="CDD" id="cd21223">
    <property type="entry name" value="CH_ASPM_rpt1"/>
    <property type="match status" value="1"/>
</dbReference>
<dbReference type="Gene3D" id="1.10.418.10">
    <property type="entry name" value="Calponin-like domain"/>
    <property type="match status" value="2"/>
</dbReference>
<accession>A0A0D2IKF8</accession>
<dbReference type="Proteomes" id="UP000053411">
    <property type="component" value="Unassembled WGS sequence"/>
</dbReference>
<comment type="subcellular location">
    <subcellularLocation>
        <location evidence="1">Cytoplasm</location>
    </subcellularLocation>
</comment>
<dbReference type="GeneID" id="27712714"/>